<comment type="caution">
    <text evidence="1">The sequence shown here is derived from an EMBL/GenBank/DDBJ whole genome shotgun (WGS) entry which is preliminary data.</text>
</comment>
<keyword evidence="2" id="KW-1185">Reference proteome</keyword>
<evidence type="ECO:0000313" key="1">
    <source>
        <dbReference type="EMBL" id="KAG5649580.1"/>
    </source>
</evidence>
<name>A0A9P7GHW4_9AGAR</name>
<reference evidence="1" key="2">
    <citation type="submission" date="2021-10" db="EMBL/GenBank/DDBJ databases">
        <title>Phylogenomics reveals ancestral predisposition of the termite-cultivated fungus Termitomyces towards a domesticated lifestyle.</title>
        <authorList>
            <person name="Auxier B."/>
            <person name="Grum-Grzhimaylo A."/>
            <person name="Cardenas M.E."/>
            <person name="Lodge J.D."/>
            <person name="Laessoe T."/>
            <person name="Pedersen O."/>
            <person name="Smith M.E."/>
            <person name="Kuyper T.W."/>
            <person name="Franco-Molano E.A."/>
            <person name="Baroni T.J."/>
            <person name="Aanen D.K."/>
        </authorList>
    </citation>
    <scope>NUCLEOTIDE SEQUENCE</scope>
    <source>
        <strain evidence="1">D49</strain>
    </source>
</reference>
<reference evidence="1" key="1">
    <citation type="submission" date="2021-02" db="EMBL/GenBank/DDBJ databases">
        <authorList>
            <person name="Nieuwenhuis M."/>
            <person name="Van De Peppel L.J.J."/>
        </authorList>
    </citation>
    <scope>NUCLEOTIDE SEQUENCE</scope>
    <source>
        <strain evidence="1">D49</strain>
    </source>
</reference>
<dbReference type="OrthoDB" id="2686689at2759"/>
<protein>
    <submittedName>
        <fullName evidence="1">Uncharacterized protein</fullName>
    </submittedName>
</protein>
<organism evidence="1 2">
    <name type="scientific">Sphagnurus paluster</name>
    <dbReference type="NCBI Taxonomy" id="117069"/>
    <lineage>
        <taxon>Eukaryota</taxon>
        <taxon>Fungi</taxon>
        <taxon>Dikarya</taxon>
        <taxon>Basidiomycota</taxon>
        <taxon>Agaricomycotina</taxon>
        <taxon>Agaricomycetes</taxon>
        <taxon>Agaricomycetidae</taxon>
        <taxon>Agaricales</taxon>
        <taxon>Tricholomatineae</taxon>
        <taxon>Lyophyllaceae</taxon>
        <taxon>Sphagnurus</taxon>
    </lineage>
</organism>
<dbReference type="Proteomes" id="UP000717328">
    <property type="component" value="Unassembled WGS sequence"/>
</dbReference>
<accession>A0A9P7GHW4</accession>
<gene>
    <name evidence="1" type="ORF">H0H81_003005</name>
</gene>
<proteinExistence type="predicted"/>
<evidence type="ECO:0000313" key="2">
    <source>
        <dbReference type="Proteomes" id="UP000717328"/>
    </source>
</evidence>
<dbReference type="EMBL" id="JABCKI010000859">
    <property type="protein sequence ID" value="KAG5649580.1"/>
    <property type="molecule type" value="Genomic_DNA"/>
</dbReference>
<dbReference type="AlphaFoldDB" id="A0A9P7GHW4"/>
<sequence length="170" mass="18704">MSSNMPIPLNTIRAGYVELSCLVNTALWTQQGDAARLGAVRRDCINLLDIACQHRIIIPATELTTLEEILLRMVDCLDEATQQSSDPAQHPFGPTTSLVHTGVPGRPHIDIDVDLLSVALDLRGPTHLASIFQCHPHTIQLRALEYGLAQPGAPVYVEYETEDGQVLRIY</sequence>